<dbReference type="RefSeq" id="WP_198484461.1">
    <property type="nucleotide sequence ID" value="NZ_CP065997.1"/>
</dbReference>
<accession>A0A7T4B247</accession>
<protein>
    <submittedName>
        <fullName evidence="1">Uncharacterized protein</fullName>
    </submittedName>
</protein>
<sequence length="199" mass="22023">MDAFTFRSFSTPTARPEANPAALWSLQSELMSYAVELFGPRNPDKTLYQPEFDPDGPHVRHRWNFDGAYAELSDTSKSDWPCALYELAHETVHLLDPRGIAGQASVPKASFLEEALATAYSMHCCQLARLPFKPPSGNYNVAVSNAVRLGQDFFGICRRLRERCGHFSAATAEDIIAVVPNCPRDVAELLASPFPGRGY</sequence>
<reference evidence="1 2" key="1">
    <citation type="submission" date="2020-12" db="EMBL/GenBank/DDBJ databases">
        <title>FDA dAtabase for Regulatory Grade micrObial Sequences (FDA-ARGOS): Supporting development and validation of Infectious Disease Dx tests.</title>
        <authorList>
            <person name="Sproer C."/>
            <person name="Gronow S."/>
            <person name="Severitt S."/>
            <person name="Schroder I."/>
            <person name="Tallon L."/>
            <person name="Sadzewicz L."/>
            <person name="Zhao X."/>
            <person name="Boylan J."/>
            <person name="Ott S."/>
            <person name="Bowen H."/>
            <person name="Vavikolanu K."/>
            <person name="Mehta A."/>
            <person name="Aluvathingal J."/>
            <person name="Nadendla S."/>
            <person name="Lowell S."/>
            <person name="Myers T."/>
            <person name="Yan Y."/>
            <person name="Sichtig H."/>
        </authorList>
    </citation>
    <scope>NUCLEOTIDE SEQUENCE [LARGE SCALE GENOMIC DNA]</scope>
    <source>
        <strain evidence="1 2">FDAARGOS_1050</strain>
    </source>
</reference>
<organism evidence="1 2">
    <name type="scientific">Achromobacter deleyi</name>
    <dbReference type="NCBI Taxonomy" id="1353891"/>
    <lineage>
        <taxon>Bacteria</taxon>
        <taxon>Pseudomonadati</taxon>
        <taxon>Pseudomonadota</taxon>
        <taxon>Betaproteobacteria</taxon>
        <taxon>Burkholderiales</taxon>
        <taxon>Alcaligenaceae</taxon>
        <taxon>Achromobacter</taxon>
    </lineage>
</organism>
<gene>
    <name evidence="1" type="ORF">I6I07_27270</name>
</gene>
<evidence type="ECO:0000313" key="2">
    <source>
        <dbReference type="Proteomes" id="UP000595231"/>
    </source>
</evidence>
<dbReference type="AlphaFoldDB" id="A0A7T4B247"/>
<dbReference type="Proteomes" id="UP000595231">
    <property type="component" value="Chromosome"/>
</dbReference>
<dbReference type="EMBL" id="CP065997">
    <property type="protein sequence ID" value="QQB34259.1"/>
    <property type="molecule type" value="Genomic_DNA"/>
</dbReference>
<name>A0A7T4B247_9BURK</name>
<evidence type="ECO:0000313" key="1">
    <source>
        <dbReference type="EMBL" id="QQB34259.1"/>
    </source>
</evidence>
<proteinExistence type="predicted"/>